<dbReference type="PANTHER" id="PTHR24237">
    <property type="entry name" value="G-PROTEIN COUPLED RECEPTOR"/>
    <property type="match status" value="1"/>
</dbReference>
<dbReference type="InParanoid" id="A0A3Q1EXZ8"/>
<comment type="subcellular location">
    <subcellularLocation>
        <location evidence="1">Membrane</location>
        <topology evidence="1">Multi-pass membrane protein</topology>
    </subcellularLocation>
</comment>
<dbReference type="Pfam" id="PF00001">
    <property type="entry name" value="7tm_1"/>
    <property type="match status" value="1"/>
</dbReference>
<accession>A0A3Q1EXZ8</accession>
<dbReference type="Proteomes" id="UP000257200">
    <property type="component" value="Unplaced"/>
</dbReference>
<evidence type="ECO:0000256" key="1">
    <source>
        <dbReference type="ARBA" id="ARBA00004141"/>
    </source>
</evidence>
<feature type="transmembrane region" description="Helical" evidence="9">
    <location>
        <begin position="153"/>
        <end position="175"/>
    </location>
</feature>
<dbReference type="GO" id="GO:0008142">
    <property type="term" value="F:oxysterol binding"/>
    <property type="evidence" value="ECO:0007669"/>
    <property type="project" value="InterPro"/>
</dbReference>
<keyword evidence="5 9" id="KW-0472">Membrane</keyword>
<dbReference type="GO" id="GO:0016020">
    <property type="term" value="C:membrane"/>
    <property type="evidence" value="ECO:0007669"/>
    <property type="project" value="UniProtKB-SubCell"/>
</dbReference>
<keyword evidence="12" id="KW-1185">Reference proteome</keyword>
<feature type="domain" description="G-protein coupled receptors family 1 profile" evidence="10">
    <location>
        <begin position="56"/>
        <end position="302"/>
    </location>
</feature>
<dbReference type="InterPro" id="IPR000276">
    <property type="entry name" value="GPCR_Rhodpsn"/>
</dbReference>
<evidence type="ECO:0000256" key="6">
    <source>
        <dbReference type="ARBA" id="ARBA00023170"/>
    </source>
</evidence>
<organism evidence="11 12">
    <name type="scientific">Acanthochromis polyacanthus</name>
    <name type="common">spiny chromis</name>
    <dbReference type="NCBI Taxonomy" id="80966"/>
    <lineage>
        <taxon>Eukaryota</taxon>
        <taxon>Metazoa</taxon>
        <taxon>Chordata</taxon>
        <taxon>Craniata</taxon>
        <taxon>Vertebrata</taxon>
        <taxon>Euteleostomi</taxon>
        <taxon>Actinopterygii</taxon>
        <taxon>Neopterygii</taxon>
        <taxon>Teleostei</taxon>
        <taxon>Neoteleostei</taxon>
        <taxon>Acanthomorphata</taxon>
        <taxon>Ovalentaria</taxon>
        <taxon>Pomacentridae</taxon>
        <taxon>Acanthochromis</taxon>
    </lineage>
</organism>
<keyword evidence="7 8" id="KW-0807">Transducer</keyword>
<evidence type="ECO:0000256" key="9">
    <source>
        <dbReference type="SAM" id="Phobius"/>
    </source>
</evidence>
<dbReference type="SUPFAM" id="SSF81321">
    <property type="entry name" value="Family A G protein-coupled receptor-like"/>
    <property type="match status" value="1"/>
</dbReference>
<keyword evidence="3 9" id="KW-1133">Transmembrane helix</keyword>
<dbReference type="PANTHER" id="PTHR24237:SF42">
    <property type="entry name" value="G PROTEIN-COUPLED RECEPTOR 17"/>
    <property type="match status" value="1"/>
</dbReference>
<evidence type="ECO:0000313" key="11">
    <source>
        <dbReference type="Ensembl" id="ENSAPOP00000009348.1"/>
    </source>
</evidence>
<dbReference type="PROSITE" id="PS50262">
    <property type="entry name" value="G_PROTEIN_RECEP_F1_2"/>
    <property type="match status" value="1"/>
</dbReference>
<keyword evidence="2 8" id="KW-0812">Transmembrane</keyword>
<comment type="similarity">
    <text evidence="8">Belongs to the G-protein coupled receptor 1 family.</text>
</comment>
<evidence type="ECO:0000256" key="8">
    <source>
        <dbReference type="RuleBase" id="RU000688"/>
    </source>
</evidence>
<reference evidence="11" key="2">
    <citation type="submission" date="2025-09" db="UniProtKB">
        <authorList>
            <consortium name="Ensembl"/>
        </authorList>
    </citation>
    <scope>IDENTIFICATION</scope>
</reference>
<dbReference type="Gene3D" id="1.20.1070.10">
    <property type="entry name" value="Rhodopsin 7-helix transmembrane proteins"/>
    <property type="match status" value="1"/>
</dbReference>
<feature type="transmembrane region" description="Helical" evidence="9">
    <location>
        <begin position="195"/>
        <end position="221"/>
    </location>
</feature>
<feature type="transmembrane region" description="Helical" evidence="9">
    <location>
        <begin position="242"/>
        <end position="263"/>
    </location>
</feature>
<feature type="transmembrane region" description="Helical" evidence="9">
    <location>
        <begin position="117"/>
        <end position="141"/>
    </location>
</feature>
<feature type="transmembrane region" description="Helical" evidence="9">
    <location>
        <begin position="283"/>
        <end position="305"/>
    </location>
</feature>
<evidence type="ECO:0000256" key="7">
    <source>
        <dbReference type="ARBA" id="ARBA00023224"/>
    </source>
</evidence>
<dbReference type="PRINTS" id="PR00237">
    <property type="entry name" value="GPCRRHODOPSN"/>
</dbReference>
<evidence type="ECO:0000256" key="3">
    <source>
        <dbReference type="ARBA" id="ARBA00022989"/>
    </source>
</evidence>
<protein>
    <submittedName>
        <fullName evidence="11">G protein-coupled receptor 17</fullName>
    </submittedName>
</protein>
<evidence type="ECO:0000256" key="2">
    <source>
        <dbReference type="ARBA" id="ARBA00022692"/>
    </source>
</evidence>
<name>A0A3Q1EXZ8_9TELE</name>
<reference evidence="11" key="1">
    <citation type="submission" date="2025-08" db="UniProtKB">
        <authorList>
            <consortium name="Ensembl"/>
        </authorList>
    </citation>
    <scope>IDENTIFICATION</scope>
</reference>
<sequence length="325" mass="36887">MFAQIDFVNICFFLSFFSTMNISAGEREGFDDTAAAHWNIILSIFYILIFIIAVPGNALALWAFFHQKSTSPSKVFLRNLSVADISYVLILPMRIVYHLSDSHWPFGHIPCQLLGFLFYLNMYCSLYLMSFISLDRFLAVVFPLKSQTIRKPVYANVAVGILWVTVIISMSPMLFSKQTNSSGTCNKLYLDRASQTALVSTVVAFAIPLTTIVVSYILIVLKLRTVRQQVERPVKDKAIRMIILIVMNFLLAFVPYHVCRIVYIKSHIGGPIAKASRESLGRATQITSALTCVSGVLDPVMYFVLNRAYRDTFLRLFCKNRERNL</sequence>
<evidence type="ECO:0000259" key="10">
    <source>
        <dbReference type="PROSITE" id="PS50262"/>
    </source>
</evidence>
<evidence type="ECO:0000313" key="12">
    <source>
        <dbReference type="Proteomes" id="UP000257200"/>
    </source>
</evidence>
<dbReference type="PROSITE" id="PS00237">
    <property type="entry name" value="G_PROTEIN_RECEP_F1_1"/>
    <property type="match status" value="1"/>
</dbReference>
<dbReference type="PRINTS" id="PR01157">
    <property type="entry name" value="P2YPURNOCPTR"/>
</dbReference>
<feature type="transmembrane region" description="Helical" evidence="9">
    <location>
        <begin position="7"/>
        <end position="24"/>
    </location>
</feature>
<keyword evidence="6 8" id="KW-0675">Receptor</keyword>
<evidence type="ECO:0000256" key="5">
    <source>
        <dbReference type="ARBA" id="ARBA00023136"/>
    </source>
</evidence>
<dbReference type="Ensembl" id="ENSAPOT00000001695.1">
    <property type="protein sequence ID" value="ENSAPOP00000009348.1"/>
    <property type="gene ID" value="ENSAPOG00000011619.1"/>
</dbReference>
<dbReference type="InterPro" id="IPR017452">
    <property type="entry name" value="GPCR_Rhodpsn_7TM"/>
</dbReference>
<keyword evidence="4 8" id="KW-0297">G-protein coupled receptor</keyword>
<feature type="transmembrane region" description="Helical" evidence="9">
    <location>
        <begin position="76"/>
        <end position="97"/>
    </location>
</feature>
<dbReference type="GeneTree" id="ENSGT01150000286998"/>
<dbReference type="GO" id="GO:0004930">
    <property type="term" value="F:G protein-coupled receptor activity"/>
    <property type="evidence" value="ECO:0007669"/>
    <property type="project" value="UniProtKB-KW"/>
</dbReference>
<dbReference type="AlphaFoldDB" id="A0A3Q1EXZ8"/>
<evidence type="ECO:0000256" key="4">
    <source>
        <dbReference type="ARBA" id="ARBA00023040"/>
    </source>
</evidence>
<proteinExistence type="inferred from homology"/>
<dbReference type="InterPro" id="IPR047160">
    <property type="entry name" value="GP183-like"/>
</dbReference>
<feature type="transmembrane region" description="Helical" evidence="9">
    <location>
        <begin position="36"/>
        <end position="64"/>
    </location>
</feature>